<reference evidence="5 6" key="1">
    <citation type="submission" date="2018-10" db="EMBL/GenBank/DDBJ databases">
        <title>Co-occurring genomic capacity for anaerobic methane metabolism and dissimilatory sulfite reduction discovered in the Korarchaeota.</title>
        <authorList>
            <person name="Mckay L.J."/>
            <person name="Dlakic M."/>
            <person name="Fields M.W."/>
            <person name="Delmont T.O."/>
            <person name="Eren A.M."/>
            <person name="Jay Z.J."/>
            <person name="Klingelsmith K.B."/>
            <person name="Rusch D.B."/>
            <person name="Inskeep W.P."/>
        </authorList>
    </citation>
    <scope>NUCLEOTIDE SEQUENCE [LARGE SCALE GENOMIC DNA]</scope>
    <source>
        <strain evidence="5 6">WS</strain>
    </source>
</reference>
<organism evidence="5 6">
    <name type="scientific">Candidatus Korarchaeum cryptofilum</name>
    <dbReference type="NCBI Taxonomy" id="498846"/>
    <lineage>
        <taxon>Archaea</taxon>
        <taxon>Thermoproteota</taxon>
        <taxon>Candidatus Korarchaeia</taxon>
        <taxon>Candidatus Korarchaeales</taxon>
        <taxon>Candidatus Korarchaeaceae</taxon>
        <taxon>Candidatus Korarchaeum</taxon>
    </lineage>
</organism>
<keyword evidence="1" id="KW-0813">Transport</keyword>
<dbReference type="AlphaFoldDB" id="A0A3R9RJH0"/>
<keyword evidence="2" id="KW-0547">Nucleotide-binding</keyword>
<sequence length="253" mass="28428">MRRVALSINDLTVKIGGKEILKRINIEIPERRILAVMGPSGSGKSTLLRAINRLLDLVPGCEVSGRVRIYDTEVYSSDPYKVRRLTGMVFQVPNPFPNMSIYDNVAVGPKMNGLVKDKRELDDLVRWALERAMLWDEVKDRLKDPPNKLSGGQQQRLCLARALALRPKLLLLDEPTANVDPINASKIEEALRGLVESHDITVVFVTHTPYQAVRISDYVAFLYMGELVESGVTQEIALNPKHELTKRFLKGEA</sequence>
<dbReference type="GO" id="GO:0005315">
    <property type="term" value="F:phosphate transmembrane transporter activity"/>
    <property type="evidence" value="ECO:0007669"/>
    <property type="project" value="InterPro"/>
</dbReference>
<dbReference type="RefSeq" id="WP_125740681.1">
    <property type="nucleotide sequence ID" value="NZ_RCOR01000012.1"/>
</dbReference>
<dbReference type="InterPro" id="IPR003439">
    <property type="entry name" value="ABC_transporter-like_ATP-bd"/>
</dbReference>
<evidence type="ECO:0000256" key="3">
    <source>
        <dbReference type="ARBA" id="ARBA00022840"/>
    </source>
</evidence>
<name>A0A3R9RJH0_9CREN</name>
<evidence type="ECO:0000313" key="5">
    <source>
        <dbReference type="EMBL" id="RSN70230.1"/>
    </source>
</evidence>
<dbReference type="GO" id="GO:0005524">
    <property type="term" value="F:ATP binding"/>
    <property type="evidence" value="ECO:0007669"/>
    <property type="project" value="UniProtKB-KW"/>
</dbReference>
<evidence type="ECO:0000259" key="4">
    <source>
        <dbReference type="PROSITE" id="PS50893"/>
    </source>
</evidence>
<dbReference type="Gene3D" id="3.40.50.300">
    <property type="entry name" value="P-loop containing nucleotide triphosphate hydrolases"/>
    <property type="match status" value="1"/>
</dbReference>
<dbReference type="PANTHER" id="PTHR43423">
    <property type="entry name" value="ABC TRANSPORTER I FAMILY MEMBER 17"/>
    <property type="match status" value="1"/>
</dbReference>
<evidence type="ECO:0000256" key="1">
    <source>
        <dbReference type="ARBA" id="ARBA00022448"/>
    </source>
</evidence>
<evidence type="ECO:0000313" key="6">
    <source>
        <dbReference type="Proteomes" id="UP000278149"/>
    </source>
</evidence>
<dbReference type="InterPro" id="IPR017871">
    <property type="entry name" value="ABC_transporter-like_CS"/>
</dbReference>
<dbReference type="SUPFAM" id="SSF52540">
    <property type="entry name" value="P-loop containing nucleoside triphosphate hydrolases"/>
    <property type="match status" value="1"/>
</dbReference>
<gene>
    <name evidence="5" type="ORF">D9Q81_01335</name>
</gene>
<dbReference type="GO" id="GO:0016887">
    <property type="term" value="F:ATP hydrolysis activity"/>
    <property type="evidence" value="ECO:0007669"/>
    <property type="project" value="InterPro"/>
</dbReference>
<accession>A0A3R9RJH0</accession>
<protein>
    <submittedName>
        <fullName evidence="5">Phosphate ABC transporter ATP-binding protein</fullName>
    </submittedName>
</protein>
<dbReference type="InterPro" id="IPR003593">
    <property type="entry name" value="AAA+_ATPase"/>
</dbReference>
<dbReference type="Proteomes" id="UP000278149">
    <property type="component" value="Unassembled WGS sequence"/>
</dbReference>
<dbReference type="InterPro" id="IPR005670">
    <property type="entry name" value="PstB-like"/>
</dbReference>
<dbReference type="SMART" id="SM00382">
    <property type="entry name" value="AAA"/>
    <property type="match status" value="1"/>
</dbReference>
<proteinExistence type="predicted"/>
<evidence type="ECO:0000256" key="2">
    <source>
        <dbReference type="ARBA" id="ARBA00022741"/>
    </source>
</evidence>
<feature type="domain" description="ABC transporter" evidence="4">
    <location>
        <begin position="6"/>
        <end position="249"/>
    </location>
</feature>
<comment type="caution">
    <text evidence="5">The sequence shown here is derived from an EMBL/GenBank/DDBJ whole genome shotgun (WGS) entry which is preliminary data.</text>
</comment>
<dbReference type="Pfam" id="PF00005">
    <property type="entry name" value="ABC_tran"/>
    <property type="match status" value="1"/>
</dbReference>
<dbReference type="GO" id="GO:0035435">
    <property type="term" value="P:phosphate ion transmembrane transport"/>
    <property type="evidence" value="ECO:0007669"/>
    <property type="project" value="InterPro"/>
</dbReference>
<keyword evidence="3 5" id="KW-0067">ATP-binding</keyword>
<dbReference type="EMBL" id="RCOR01000012">
    <property type="protein sequence ID" value="RSN70230.1"/>
    <property type="molecule type" value="Genomic_DNA"/>
</dbReference>
<dbReference type="CDD" id="cd03260">
    <property type="entry name" value="ABC_PstB_phosphate_transporter"/>
    <property type="match status" value="1"/>
</dbReference>
<dbReference type="PROSITE" id="PS50893">
    <property type="entry name" value="ABC_TRANSPORTER_2"/>
    <property type="match status" value="1"/>
</dbReference>
<dbReference type="InterPro" id="IPR027417">
    <property type="entry name" value="P-loop_NTPase"/>
</dbReference>
<dbReference type="GO" id="GO:0016020">
    <property type="term" value="C:membrane"/>
    <property type="evidence" value="ECO:0007669"/>
    <property type="project" value="InterPro"/>
</dbReference>
<dbReference type="PROSITE" id="PS00211">
    <property type="entry name" value="ABC_TRANSPORTER_1"/>
    <property type="match status" value="1"/>
</dbReference>
<dbReference type="PANTHER" id="PTHR43423:SF1">
    <property type="entry name" value="ABC TRANSPORTER I FAMILY MEMBER 17"/>
    <property type="match status" value="1"/>
</dbReference>